<reference evidence="5" key="1">
    <citation type="submission" date="2018-08" db="EMBL/GenBank/DDBJ databases">
        <authorList>
            <person name="Zhang J."/>
            <person name="Du Z.-J."/>
        </authorList>
    </citation>
    <scope>NUCLEOTIDE SEQUENCE [LARGE SCALE GENOMIC DNA]</scope>
    <source>
        <strain evidence="5">KCTC 52655</strain>
    </source>
</reference>
<gene>
    <name evidence="4" type="ORF">DXV75_15500</name>
</gene>
<dbReference type="SUPFAM" id="SSF51905">
    <property type="entry name" value="FAD/NAD(P)-binding domain"/>
    <property type="match status" value="1"/>
</dbReference>
<keyword evidence="1" id="KW-0560">Oxidoreductase</keyword>
<dbReference type="InterPro" id="IPR006076">
    <property type="entry name" value="FAD-dep_OxRdtase"/>
</dbReference>
<sequence length="406" mass="43739">MDRRTALRLLVATSACAMMPGAFGKTKPKIVVIGAGIVGAATAYFLSKAGAAVTVIDKQSPASHASRGTFAWLNATWAKQPKSYHHFNQVGLSVWREVQRDLGIPVRWNGSLEWFAKPERNLKLMAQIDEQRQWGEPAEIISADRIRKIEPGITVDDTVRAAYSPNDGAVDPVLATHTFLNAAKSLGAQLIFPCQAIAARYAGGRIIGVSSSQGDINADYIVVATGADPDIPEALSGLSIPQRTTPGVITLTHPFSPVVNTIVAAPGVHLHQRPDGRIVLGEQAGPPDGEAHEVRLRGRPNDFPAEYLGKEHGNRILSVAQQFFPALRGAEIDTSYIGWRPLPLDGHPVMGTNPATPGVYLAIMHSGVTLAPLVGKLITRELLTGDSLPELAAYRPTRQFEQVVRY</sequence>
<dbReference type="InterPro" id="IPR036188">
    <property type="entry name" value="FAD/NAD-bd_sf"/>
</dbReference>
<organism evidence="4 5">
    <name type="scientific">Alteromonas aestuariivivens</name>
    <dbReference type="NCBI Taxonomy" id="1938339"/>
    <lineage>
        <taxon>Bacteria</taxon>
        <taxon>Pseudomonadati</taxon>
        <taxon>Pseudomonadota</taxon>
        <taxon>Gammaproteobacteria</taxon>
        <taxon>Alteromonadales</taxon>
        <taxon>Alteromonadaceae</taxon>
        <taxon>Alteromonas/Salinimonas group</taxon>
        <taxon>Alteromonas</taxon>
    </lineage>
</organism>
<feature type="chain" id="PRO_5017545888" evidence="2">
    <location>
        <begin position="25"/>
        <end position="406"/>
    </location>
</feature>
<feature type="domain" description="FAD dependent oxidoreductase" evidence="3">
    <location>
        <begin position="29"/>
        <end position="379"/>
    </location>
</feature>
<protein>
    <submittedName>
        <fullName evidence="4">FAD-binding oxidoreductase</fullName>
    </submittedName>
</protein>
<dbReference type="Gene3D" id="3.50.50.60">
    <property type="entry name" value="FAD/NAD(P)-binding domain"/>
    <property type="match status" value="1"/>
</dbReference>
<evidence type="ECO:0000313" key="5">
    <source>
        <dbReference type="Proteomes" id="UP000256561"/>
    </source>
</evidence>
<dbReference type="Gene3D" id="3.30.9.10">
    <property type="entry name" value="D-Amino Acid Oxidase, subunit A, domain 2"/>
    <property type="match status" value="1"/>
</dbReference>
<dbReference type="RefSeq" id="WP_115594341.1">
    <property type="nucleotide sequence ID" value="NZ_QRHA01000014.1"/>
</dbReference>
<dbReference type="EMBL" id="QRHA01000014">
    <property type="protein sequence ID" value="RDV24092.1"/>
    <property type="molecule type" value="Genomic_DNA"/>
</dbReference>
<proteinExistence type="predicted"/>
<dbReference type="Pfam" id="PF01266">
    <property type="entry name" value="DAO"/>
    <property type="match status" value="1"/>
</dbReference>
<dbReference type="OrthoDB" id="8993739at2"/>
<feature type="signal peptide" evidence="2">
    <location>
        <begin position="1"/>
        <end position="24"/>
    </location>
</feature>
<dbReference type="Proteomes" id="UP000256561">
    <property type="component" value="Unassembled WGS sequence"/>
</dbReference>
<name>A0A3D8M4M4_9ALTE</name>
<dbReference type="GO" id="GO:0005737">
    <property type="term" value="C:cytoplasm"/>
    <property type="evidence" value="ECO:0007669"/>
    <property type="project" value="TreeGrafter"/>
</dbReference>
<accession>A0A3D8M4M4</accession>
<dbReference type="PRINTS" id="PR00420">
    <property type="entry name" value="RNGMNOXGNASE"/>
</dbReference>
<dbReference type="PANTHER" id="PTHR13847">
    <property type="entry name" value="SARCOSINE DEHYDROGENASE-RELATED"/>
    <property type="match status" value="1"/>
</dbReference>
<evidence type="ECO:0000259" key="3">
    <source>
        <dbReference type="Pfam" id="PF01266"/>
    </source>
</evidence>
<keyword evidence="5" id="KW-1185">Reference proteome</keyword>
<dbReference type="GO" id="GO:0016491">
    <property type="term" value="F:oxidoreductase activity"/>
    <property type="evidence" value="ECO:0007669"/>
    <property type="project" value="UniProtKB-KW"/>
</dbReference>
<evidence type="ECO:0000256" key="1">
    <source>
        <dbReference type="ARBA" id="ARBA00023002"/>
    </source>
</evidence>
<evidence type="ECO:0000256" key="2">
    <source>
        <dbReference type="SAM" id="SignalP"/>
    </source>
</evidence>
<dbReference type="AlphaFoldDB" id="A0A3D8M4M4"/>
<evidence type="ECO:0000313" key="4">
    <source>
        <dbReference type="EMBL" id="RDV24092.1"/>
    </source>
</evidence>
<keyword evidence="2" id="KW-0732">Signal</keyword>
<dbReference type="PANTHER" id="PTHR13847:SF289">
    <property type="entry name" value="GLYCINE OXIDASE"/>
    <property type="match status" value="1"/>
</dbReference>
<comment type="caution">
    <text evidence="4">The sequence shown here is derived from an EMBL/GenBank/DDBJ whole genome shotgun (WGS) entry which is preliminary data.</text>
</comment>